<dbReference type="SUPFAM" id="SSF88723">
    <property type="entry name" value="PIN domain-like"/>
    <property type="match status" value="1"/>
</dbReference>
<dbReference type="InterPro" id="IPR029060">
    <property type="entry name" value="PIN-like_dom_sf"/>
</dbReference>
<name>K8XZ45_9LEPT</name>
<dbReference type="Gene3D" id="3.40.50.1010">
    <property type="entry name" value="5'-nuclease"/>
    <property type="match status" value="1"/>
</dbReference>
<protein>
    <recommendedName>
        <fullName evidence="3">PIN domain-containing protein</fullName>
    </recommendedName>
</protein>
<dbReference type="PATRIC" id="fig|758847.3.peg.2964"/>
<dbReference type="STRING" id="758847.LSS_14174"/>
<evidence type="ECO:0000313" key="1">
    <source>
        <dbReference type="EMBL" id="EKT86116.1"/>
    </source>
</evidence>
<proteinExistence type="predicted"/>
<reference evidence="1 2" key="1">
    <citation type="journal article" date="2012" name="Gene">
        <title>Sequence of Leptospira santarosai serovar Shermani genome and prediction of virulence-associated genes.</title>
        <authorList>
            <person name="Chou L.F."/>
            <person name="Chen Y.T."/>
            <person name="Lu C.W."/>
            <person name="Ko Y.C."/>
            <person name="Tang C.Y."/>
            <person name="Pan M.J."/>
            <person name="Tian Y.C."/>
            <person name="Chiu C.H."/>
            <person name="Hung C.C."/>
            <person name="Yang C.W."/>
        </authorList>
    </citation>
    <scope>NUCLEOTIDE SEQUENCE [LARGE SCALE GENOMIC DNA]</scope>
    <source>
        <strain evidence="1">LT 821</strain>
    </source>
</reference>
<gene>
    <name evidence="1" type="ORF">LSS_14174</name>
</gene>
<sequence>MKATPPEKGVPIEDFDLLIVSTALYLNYTLVTNNEKHFHKIPNLRTENRIRSFKSRKPKSS</sequence>
<evidence type="ECO:0008006" key="3">
    <source>
        <dbReference type="Google" id="ProtNLM"/>
    </source>
</evidence>
<dbReference type="KEGG" id="lst:LSS_14174"/>
<dbReference type="EMBL" id="CP006694">
    <property type="protein sequence ID" value="EKT86116.1"/>
    <property type="molecule type" value="Genomic_DNA"/>
</dbReference>
<reference evidence="1 2" key="2">
    <citation type="journal article" date="2014" name="Emerg. Microbes Infect.">
        <title>Potential impact on kidney infection: a whole-genome analysis of Leptospira santarosai serovar Shermani.</title>
        <authorList>
            <person name="Chou L.F."/>
            <person name="Chen T.W."/>
            <person name="Ko Y.C."/>
            <person name="Pan M.J."/>
            <person name="Tian Y.C."/>
            <person name="Chiu C.H."/>
            <person name="Tang P."/>
            <person name="Hung C.C."/>
            <person name="Yang C.W."/>
        </authorList>
    </citation>
    <scope>NUCLEOTIDE SEQUENCE</scope>
    <source>
        <strain evidence="1 2">LT 821</strain>
    </source>
</reference>
<dbReference type="AlphaFoldDB" id="K8XZ45"/>
<organism evidence="1 2">
    <name type="scientific">Leptospira santarosai serovar Shermani str. LT 821</name>
    <dbReference type="NCBI Taxonomy" id="758847"/>
    <lineage>
        <taxon>Bacteria</taxon>
        <taxon>Pseudomonadati</taxon>
        <taxon>Spirochaetota</taxon>
        <taxon>Spirochaetia</taxon>
        <taxon>Leptospirales</taxon>
        <taxon>Leptospiraceae</taxon>
        <taxon>Leptospira</taxon>
    </lineage>
</organism>
<dbReference type="Proteomes" id="UP000035800">
    <property type="component" value="Chromosome I"/>
</dbReference>
<accession>K8XZ45</accession>
<evidence type="ECO:0000313" key="2">
    <source>
        <dbReference type="Proteomes" id="UP000035800"/>
    </source>
</evidence>